<name>A0A9P6TGH8_9BASI</name>
<feature type="region of interest" description="Disordered" evidence="1">
    <location>
        <begin position="1"/>
        <end position="28"/>
    </location>
</feature>
<dbReference type="Proteomes" id="UP000886653">
    <property type="component" value="Unassembled WGS sequence"/>
</dbReference>
<comment type="caution">
    <text evidence="2">The sequence shown here is derived from an EMBL/GenBank/DDBJ whole genome shotgun (WGS) entry which is preliminary data.</text>
</comment>
<dbReference type="AlphaFoldDB" id="A0A9P6TGH8"/>
<feature type="compositionally biased region" description="Basic and acidic residues" evidence="1">
    <location>
        <begin position="1"/>
        <end position="23"/>
    </location>
</feature>
<protein>
    <submittedName>
        <fullName evidence="2">Uncharacterized protein</fullName>
    </submittedName>
</protein>
<keyword evidence="3" id="KW-1185">Reference proteome</keyword>
<gene>
    <name evidence="2" type="ORF">CROQUDRAFT_87121</name>
</gene>
<proteinExistence type="predicted"/>
<evidence type="ECO:0000256" key="1">
    <source>
        <dbReference type="SAM" id="MobiDB-lite"/>
    </source>
</evidence>
<accession>A0A9P6TGH8</accession>
<dbReference type="EMBL" id="MU167215">
    <property type="protein sequence ID" value="KAG0151014.1"/>
    <property type="molecule type" value="Genomic_DNA"/>
</dbReference>
<organism evidence="2 3">
    <name type="scientific">Cronartium quercuum f. sp. fusiforme G11</name>
    <dbReference type="NCBI Taxonomy" id="708437"/>
    <lineage>
        <taxon>Eukaryota</taxon>
        <taxon>Fungi</taxon>
        <taxon>Dikarya</taxon>
        <taxon>Basidiomycota</taxon>
        <taxon>Pucciniomycotina</taxon>
        <taxon>Pucciniomycetes</taxon>
        <taxon>Pucciniales</taxon>
        <taxon>Coleosporiaceae</taxon>
        <taxon>Cronartium</taxon>
    </lineage>
</organism>
<evidence type="ECO:0000313" key="2">
    <source>
        <dbReference type="EMBL" id="KAG0151014.1"/>
    </source>
</evidence>
<reference evidence="2" key="1">
    <citation type="submission" date="2013-11" db="EMBL/GenBank/DDBJ databases">
        <title>Genome sequence of the fusiform rust pathogen reveals effectors for host alternation and coevolution with pine.</title>
        <authorList>
            <consortium name="DOE Joint Genome Institute"/>
            <person name="Smith K."/>
            <person name="Pendleton A."/>
            <person name="Kubisiak T."/>
            <person name="Anderson C."/>
            <person name="Salamov A."/>
            <person name="Aerts A."/>
            <person name="Riley R."/>
            <person name="Clum A."/>
            <person name="Lindquist E."/>
            <person name="Ence D."/>
            <person name="Campbell M."/>
            <person name="Kronenberg Z."/>
            <person name="Feau N."/>
            <person name="Dhillon B."/>
            <person name="Hamelin R."/>
            <person name="Burleigh J."/>
            <person name="Smith J."/>
            <person name="Yandell M."/>
            <person name="Nelson C."/>
            <person name="Grigoriev I."/>
            <person name="Davis J."/>
        </authorList>
    </citation>
    <scope>NUCLEOTIDE SEQUENCE</scope>
    <source>
        <strain evidence="2">G11</strain>
    </source>
</reference>
<sequence>MVIANDRMRIGSMHEVRRPDKSKNQSNPVVLQLGKDEAGTRVENAIGWCIAQIDTVRPKPVQKAQYTKFKSIIARKLFARGNKLYRLTSDYKETKKRGQREEKEINGNEADEYSSLILPCLPEHTYLNAMWNFTSLNAVKCPRWLNVTPCSAEILKIKKSLNSFNSFADVEPDEVMMVRPSGVGHVI</sequence>
<evidence type="ECO:0000313" key="3">
    <source>
        <dbReference type="Proteomes" id="UP000886653"/>
    </source>
</evidence>